<feature type="disulfide bond" evidence="17">
    <location>
        <begin position="38"/>
        <end position="48"/>
    </location>
</feature>
<keyword evidence="3" id="KW-1003">Cell membrane</keyword>
<feature type="region of interest" description="Disordered" evidence="19">
    <location>
        <begin position="776"/>
        <end position="799"/>
    </location>
</feature>
<evidence type="ECO:0000256" key="21">
    <source>
        <dbReference type="SAM" id="SignalP"/>
    </source>
</evidence>
<evidence type="ECO:0000259" key="23">
    <source>
        <dbReference type="SMART" id="SM01241"/>
    </source>
</evidence>
<dbReference type="InterPro" id="IPR036465">
    <property type="entry name" value="vWFA_dom_sf"/>
</dbReference>
<dbReference type="InterPro" id="IPR002369">
    <property type="entry name" value="Integrin_bsu_VWA"/>
</dbReference>
<evidence type="ECO:0000256" key="3">
    <source>
        <dbReference type="ARBA" id="ARBA00022475"/>
    </source>
</evidence>
<evidence type="ECO:0000256" key="2">
    <source>
        <dbReference type="ARBA" id="ARBA00007449"/>
    </source>
</evidence>
<dbReference type="PANTHER" id="PTHR10082">
    <property type="entry name" value="INTEGRIN BETA SUBUNIT"/>
    <property type="match status" value="1"/>
</dbReference>
<comment type="similarity">
    <text evidence="2 18">Belongs to the integrin beta chain family.</text>
</comment>
<dbReference type="InterPro" id="IPR015812">
    <property type="entry name" value="Integrin_bsu"/>
</dbReference>
<dbReference type="Gene3D" id="4.10.1240.30">
    <property type="match status" value="1"/>
</dbReference>
<keyword evidence="4" id="KW-0245">EGF-like domain</keyword>
<reference evidence="25" key="1">
    <citation type="journal article" date="2023" name="G3 (Bethesda)">
        <title>A reference genome for the long-term kleptoplast-retaining sea slug Elysia crispata morphotype clarki.</title>
        <authorList>
            <person name="Eastman K.E."/>
            <person name="Pendleton A.L."/>
            <person name="Shaikh M.A."/>
            <person name="Suttiyut T."/>
            <person name="Ogas R."/>
            <person name="Tomko P."/>
            <person name="Gavelis G."/>
            <person name="Widhalm J.R."/>
            <person name="Wisecaver J.H."/>
        </authorList>
    </citation>
    <scope>NUCLEOTIDE SEQUENCE</scope>
    <source>
        <strain evidence="25">ECLA1</strain>
    </source>
</reference>
<feature type="disulfide bond" evidence="17">
    <location>
        <begin position="531"/>
        <end position="536"/>
    </location>
</feature>
<evidence type="ECO:0000259" key="22">
    <source>
        <dbReference type="SMART" id="SM00187"/>
    </source>
</evidence>
<dbReference type="Pfam" id="PF07974">
    <property type="entry name" value="EGF_2"/>
    <property type="match status" value="1"/>
</dbReference>
<keyword evidence="12 20" id="KW-1133">Transmembrane helix</keyword>
<feature type="disulfide bond" evidence="17">
    <location>
        <begin position="201"/>
        <end position="206"/>
    </location>
</feature>
<dbReference type="SUPFAM" id="SSF103575">
    <property type="entry name" value="Plexin repeat"/>
    <property type="match status" value="1"/>
</dbReference>
<keyword evidence="6" id="KW-0479">Metal-binding</keyword>
<dbReference type="Pfam" id="PF00362">
    <property type="entry name" value="Integrin_beta"/>
    <property type="match status" value="1"/>
</dbReference>
<evidence type="ECO:0000256" key="8">
    <source>
        <dbReference type="ARBA" id="ARBA00022737"/>
    </source>
</evidence>
<gene>
    <name evidence="25" type="ORF">RRG08_022465</name>
</gene>
<feature type="disulfide bond" evidence="17">
    <location>
        <begin position="644"/>
        <end position="653"/>
    </location>
</feature>
<feature type="domain" description="Integrin beta subunit cytoplasmic" evidence="23">
    <location>
        <begin position="754"/>
        <end position="796"/>
    </location>
</feature>
<evidence type="ECO:0000256" key="12">
    <source>
        <dbReference type="ARBA" id="ARBA00022989"/>
    </source>
</evidence>
<dbReference type="Pfam" id="PF08725">
    <property type="entry name" value="Integrin_b_cyt"/>
    <property type="match status" value="1"/>
</dbReference>
<evidence type="ECO:0000259" key="24">
    <source>
        <dbReference type="SMART" id="SM01242"/>
    </source>
</evidence>
<dbReference type="SUPFAM" id="SSF53300">
    <property type="entry name" value="vWA-like"/>
    <property type="match status" value="1"/>
</dbReference>
<evidence type="ECO:0000256" key="20">
    <source>
        <dbReference type="SAM" id="Phobius"/>
    </source>
</evidence>
<dbReference type="Pfam" id="PF23105">
    <property type="entry name" value="EGF_integrin"/>
    <property type="match status" value="1"/>
</dbReference>
<keyword evidence="26" id="KW-1185">Reference proteome</keyword>
<feature type="domain" description="Integrin beta subunit tail" evidence="24">
    <location>
        <begin position="644"/>
        <end position="726"/>
    </location>
</feature>
<feature type="disulfide bond" evidence="17">
    <location>
        <begin position="41"/>
        <end position="73"/>
    </location>
</feature>
<evidence type="ECO:0000256" key="19">
    <source>
        <dbReference type="SAM" id="MobiDB-lite"/>
    </source>
</evidence>
<dbReference type="PROSITE" id="PS00243">
    <property type="entry name" value="I_EGF_1"/>
    <property type="match status" value="2"/>
</dbReference>
<dbReference type="InterPro" id="IPR040622">
    <property type="entry name" value="EGF_integrin_1"/>
</dbReference>
<dbReference type="SUPFAM" id="SSF57196">
    <property type="entry name" value="EGF/Laminin"/>
    <property type="match status" value="2"/>
</dbReference>
<evidence type="ECO:0000256" key="15">
    <source>
        <dbReference type="ARBA" id="ARBA00023157"/>
    </source>
</evidence>
<dbReference type="InterPro" id="IPR057073">
    <property type="entry name" value="EGF_integrin_2"/>
</dbReference>
<dbReference type="FunFam" id="2.10.25.10:FF:000075">
    <property type="entry name" value="Integrin beta"/>
    <property type="match status" value="1"/>
</dbReference>
<keyword evidence="14 20" id="KW-0472">Membrane</keyword>
<dbReference type="GO" id="GO:0046872">
    <property type="term" value="F:metal ion binding"/>
    <property type="evidence" value="ECO:0007669"/>
    <property type="project" value="UniProtKB-KW"/>
</dbReference>
<dbReference type="SUPFAM" id="SSF69687">
    <property type="entry name" value="Integrin beta tail domain"/>
    <property type="match status" value="1"/>
</dbReference>
<dbReference type="PRINTS" id="PR01186">
    <property type="entry name" value="INTEGRINB"/>
</dbReference>
<dbReference type="GO" id="GO:0008305">
    <property type="term" value="C:integrin complex"/>
    <property type="evidence" value="ECO:0007669"/>
    <property type="project" value="TreeGrafter"/>
</dbReference>
<feature type="disulfide bond" evidence="17">
    <location>
        <begin position="396"/>
        <end position="407"/>
    </location>
</feature>
<evidence type="ECO:0000256" key="17">
    <source>
        <dbReference type="PIRSR" id="PIRSR002512-1"/>
    </source>
</evidence>
<feature type="disulfide bond" evidence="17">
    <location>
        <begin position="459"/>
        <end position="463"/>
    </location>
</feature>
<dbReference type="GO" id="GO:0007229">
    <property type="term" value="P:integrin-mediated signaling pathway"/>
    <property type="evidence" value="ECO:0007669"/>
    <property type="project" value="UniProtKB-KW"/>
</dbReference>
<keyword evidence="15 17" id="KW-1015">Disulfide bond</keyword>
<feature type="disulfide bond" evidence="17">
    <location>
        <begin position="618"/>
        <end position="666"/>
    </location>
</feature>
<dbReference type="PROSITE" id="PS52047">
    <property type="entry name" value="I_EGF_2"/>
    <property type="match status" value="2"/>
</dbReference>
<dbReference type="InterPro" id="IPR014836">
    <property type="entry name" value="Integrin_bsu_cyt_dom"/>
</dbReference>
<keyword evidence="8" id="KW-0677">Repeat</keyword>
<evidence type="ECO:0000256" key="9">
    <source>
        <dbReference type="ARBA" id="ARBA00022837"/>
    </source>
</evidence>
<keyword evidence="13 18" id="KW-0401">Integrin</keyword>
<dbReference type="PANTHER" id="PTHR10082:SF60">
    <property type="entry name" value="INTEGRIN BETA-PS"/>
    <property type="match status" value="1"/>
</dbReference>
<feature type="disulfide bond" evidence="17">
    <location>
        <begin position="533"/>
        <end position="569"/>
    </location>
</feature>
<evidence type="ECO:0000256" key="5">
    <source>
        <dbReference type="ARBA" id="ARBA00022692"/>
    </source>
</evidence>
<comment type="caution">
    <text evidence="25">The sequence shown here is derived from an EMBL/GenBank/DDBJ whole genome shotgun (WGS) entry which is preliminary data.</text>
</comment>
<dbReference type="InterPro" id="IPR032695">
    <property type="entry name" value="Integrin_dom_sf"/>
</dbReference>
<evidence type="ECO:0000313" key="26">
    <source>
        <dbReference type="Proteomes" id="UP001283361"/>
    </source>
</evidence>
<dbReference type="Proteomes" id="UP001283361">
    <property type="component" value="Unassembled WGS sequence"/>
</dbReference>
<dbReference type="InterPro" id="IPR012896">
    <property type="entry name" value="Integrin_bsu_tail"/>
</dbReference>
<evidence type="ECO:0000313" key="25">
    <source>
        <dbReference type="EMBL" id="KAK3761059.1"/>
    </source>
</evidence>
<feature type="disulfide bond" evidence="17">
    <location>
        <begin position="670"/>
        <end position="697"/>
    </location>
</feature>
<comment type="subcellular location">
    <subcellularLocation>
        <location evidence="1 18">Cell membrane</location>
        <topology evidence="1 18">Single-pass type I membrane protein</topology>
    </subcellularLocation>
</comment>
<sequence>MLKGWSLAFLCVLFTLTVVCSQSIEDEFSNPCTNADSCGQCMQISPICAWCGQEGFPRSLKRCDIVQNLEKTCNLTDITNPKSTFKEVKNAAWTSGGLDADPIQIKPQELEFTLRPNEPVNFKLKFRQQENYPVDLYFLLDLSYGMARDKEAQKRLIALGHDIGDKMKIITNNFRLGFGSFVDKLLMPYSAWTDTMLDDRCPKDPCRKPHDFRNEVDLGTDYSLFSTKMQAALESISQSLDDAEGGLDGVIQALDCDRIGWREKSRRIIVYSSNSLFHLAGAGKLGGATKQSNLQCSLDADGFYKDEKIYDYPSVSQVASKLREKNANIIFAVMEDVVNDYRKLSAFLDGSVVGELENNSKNIVELINNKYYELRSRIKFEAKNADFVDVKFKSKCRGNVLKETAMCENLEIKESVEFDVTLTVDKDICKGKSGEVIKEVVLDAVGLNETLVVRLNVTCNCQCEASNEEELNSPKCFNGNGTFQCGVCECNPGRYGRNCECDQTEISSEESLRKCRMDPNNTLTCFGRGDCICGQCECYTLSLNSKLEYSGEFCECNDYSCSFGPNGLCGGKKRGVCNCGKCVCLEGWSGHNCECSTDQSRCVASTGTICNNNGTCNCGKCDCDEGSKWFGPTCEECPNCPTQCSEHFACAECTFHFPGTLTREECDKQCPNVEDVDELKESDGVQKCQGKATSDGCTLYFTYEYMDNNEVLIKVQKTKRCPREAPLAAIIGGTVAGIILIPLLIICLCIFIRNRRDAKEYADFLKDKNKARWESGANPIYKDPKSTFQNPTYKGQGGM</sequence>
<dbReference type="Gene3D" id="2.10.25.10">
    <property type="entry name" value="Laminin"/>
    <property type="match status" value="4"/>
</dbReference>
<dbReference type="GO" id="GO:0033627">
    <property type="term" value="P:cell adhesion mediated by integrin"/>
    <property type="evidence" value="ECO:0007669"/>
    <property type="project" value="TreeGrafter"/>
</dbReference>
<dbReference type="InterPro" id="IPR057243">
    <property type="entry name" value="Integrin_I-EGF_CS"/>
</dbReference>
<keyword evidence="5 18" id="KW-0812">Transmembrane</keyword>
<keyword evidence="16" id="KW-0325">Glycoprotein</keyword>
<keyword evidence="9" id="KW-0106">Calcium</keyword>
<dbReference type="GO" id="GO:0016477">
    <property type="term" value="P:cell migration"/>
    <property type="evidence" value="ECO:0007669"/>
    <property type="project" value="TreeGrafter"/>
</dbReference>
<feature type="chain" id="PRO_5041922535" description="Integrin beta" evidence="21">
    <location>
        <begin position="22"/>
        <end position="799"/>
    </location>
</feature>
<proteinExistence type="inferred from homology"/>
<evidence type="ECO:0000256" key="11">
    <source>
        <dbReference type="ARBA" id="ARBA00022889"/>
    </source>
</evidence>
<feature type="disulfide bond" evidence="17">
    <location>
        <begin position="637"/>
        <end position="640"/>
    </location>
</feature>
<name>A0AAE0Z182_9GAST</name>
<evidence type="ECO:0000256" key="7">
    <source>
        <dbReference type="ARBA" id="ARBA00022729"/>
    </source>
</evidence>
<dbReference type="GO" id="GO:0005925">
    <property type="term" value="C:focal adhesion"/>
    <property type="evidence" value="ECO:0007669"/>
    <property type="project" value="TreeGrafter"/>
</dbReference>
<accession>A0AAE0Z182</accession>
<evidence type="ECO:0000256" key="10">
    <source>
        <dbReference type="ARBA" id="ARBA00022842"/>
    </source>
</evidence>
<dbReference type="InterPro" id="IPR036349">
    <property type="entry name" value="Integrin_bsu_tail_dom_sf"/>
</dbReference>
<feature type="disulfide bond" evidence="17">
    <location>
        <begin position="584"/>
        <end position="593"/>
    </location>
</feature>
<dbReference type="GO" id="GO:0007160">
    <property type="term" value="P:cell-matrix adhesion"/>
    <property type="evidence" value="ECO:0007669"/>
    <property type="project" value="TreeGrafter"/>
</dbReference>
<keyword evidence="7 21" id="KW-0732">Signal</keyword>
<feature type="disulfide bond" evidence="17">
    <location>
        <begin position="650"/>
        <end position="721"/>
    </location>
</feature>
<dbReference type="SUPFAM" id="SSF69179">
    <property type="entry name" value="Integrin domains"/>
    <property type="match status" value="1"/>
</dbReference>
<dbReference type="Pfam" id="PF18372">
    <property type="entry name" value="I-EGF_1"/>
    <property type="match status" value="1"/>
</dbReference>
<dbReference type="SMART" id="SM01242">
    <property type="entry name" value="Integrin_B_tail"/>
    <property type="match status" value="1"/>
</dbReference>
<evidence type="ECO:0000256" key="18">
    <source>
        <dbReference type="RuleBase" id="RU000633"/>
    </source>
</evidence>
<dbReference type="GO" id="GO:0098609">
    <property type="term" value="P:cell-cell adhesion"/>
    <property type="evidence" value="ECO:0007669"/>
    <property type="project" value="TreeGrafter"/>
</dbReference>
<evidence type="ECO:0000256" key="1">
    <source>
        <dbReference type="ARBA" id="ARBA00004251"/>
    </source>
</evidence>
<evidence type="ECO:0000256" key="13">
    <source>
        <dbReference type="ARBA" id="ARBA00023037"/>
    </source>
</evidence>
<dbReference type="FunFam" id="2.10.25.10:FF:000036">
    <property type="entry name" value="Integrin beta"/>
    <property type="match status" value="1"/>
</dbReference>
<dbReference type="Gene3D" id="3.40.50.410">
    <property type="entry name" value="von Willebrand factor, type A domain"/>
    <property type="match status" value="1"/>
</dbReference>
<evidence type="ECO:0000256" key="14">
    <source>
        <dbReference type="ARBA" id="ARBA00023136"/>
    </source>
</evidence>
<feature type="disulfide bond" evidence="17">
    <location>
        <begin position="623"/>
        <end position="634"/>
    </location>
</feature>
<dbReference type="SMART" id="SM00187">
    <property type="entry name" value="INB"/>
    <property type="match status" value="1"/>
</dbReference>
<feature type="disulfide bond" evidence="17">
    <location>
        <begin position="616"/>
        <end position="621"/>
    </location>
</feature>
<evidence type="ECO:0000256" key="4">
    <source>
        <dbReference type="ARBA" id="ARBA00022536"/>
    </source>
</evidence>
<feature type="disulfide bond" evidence="17">
    <location>
        <begin position="501"/>
        <end position="515"/>
    </location>
</feature>
<dbReference type="Gene3D" id="1.20.5.100">
    <property type="entry name" value="Cytochrome c1, transmembrane anchor, C-terminal"/>
    <property type="match status" value="1"/>
</dbReference>
<dbReference type="AlphaFoldDB" id="A0AAE0Z182"/>
<evidence type="ECO:0000256" key="6">
    <source>
        <dbReference type="ARBA" id="ARBA00022723"/>
    </source>
</evidence>
<feature type="transmembrane region" description="Helical" evidence="20">
    <location>
        <begin position="727"/>
        <end position="752"/>
    </location>
</feature>
<feature type="disulfide bond" evidence="17">
    <location>
        <begin position="485"/>
        <end position="525"/>
    </location>
</feature>
<feature type="disulfide bond" evidence="17">
    <location>
        <begin position="256"/>
        <end position="296"/>
    </location>
</feature>
<keyword evidence="10" id="KW-0460">Magnesium</keyword>
<dbReference type="Gene3D" id="2.60.40.1510">
    <property type="entry name" value="ntegrin, alpha v. Chain A, domain 3"/>
    <property type="match status" value="1"/>
</dbReference>
<feature type="disulfide bond" evidence="17">
    <location>
        <begin position="595"/>
        <end position="602"/>
    </location>
</feature>
<evidence type="ECO:0000256" key="16">
    <source>
        <dbReference type="ARBA" id="ARBA00023180"/>
    </source>
</evidence>
<protein>
    <recommendedName>
        <fullName evidence="18">Integrin beta</fullName>
    </recommendedName>
</protein>
<feature type="disulfide bond" evidence="17">
    <location>
        <begin position="579"/>
        <end position="610"/>
    </location>
</feature>
<dbReference type="GO" id="GO:0005178">
    <property type="term" value="F:integrin binding"/>
    <property type="evidence" value="ECO:0007669"/>
    <property type="project" value="TreeGrafter"/>
</dbReference>
<dbReference type="SMART" id="SM01241">
    <property type="entry name" value="Integrin_b_cyt"/>
    <property type="match status" value="1"/>
</dbReference>
<feature type="disulfide bond" evidence="17">
    <location>
        <begin position="538"/>
        <end position="554"/>
    </location>
</feature>
<feature type="disulfide bond" evidence="17">
    <location>
        <begin position="476"/>
        <end position="488"/>
    </location>
</feature>
<feature type="disulfide bond" evidence="17">
    <location>
        <begin position="577"/>
        <end position="582"/>
    </location>
</feature>
<dbReference type="InterPro" id="IPR013111">
    <property type="entry name" value="EGF_extracell"/>
</dbReference>
<feature type="domain" description="Integrin beta subunit VWA" evidence="22">
    <location>
        <begin position="37"/>
        <end position="461"/>
    </location>
</feature>
<feature type="disulfide bond" evidence="17">
    <location>
        <begin position="556"/>
        <end position="561"/>
    </location>
</feature>
<feature type="signal peptide" evidence="21">
    <location>
        <begin position="1"/>
        <end position="21"/>
    </location>
</feature>
<dbReference type="PIRSF" id="PIRSF002512">
    <property type="entry name" value="Integrin_B"/>
    <property type="match status" value="1"/>
</dbReference>
<organism evidence="25 26">
    <name type="scientific">Elysia crispata</name>
    <name type="common">lettuce slug</name>
    <dbReference type="NCBI Taxonomy" id="231223"/>
    <lineage>
        <taxon>Eukaryota</taxon>
        <taxon>Metazoa</taxon>
        <taxon>Spiralia</taxon>
        <taxon>Lophotrochozoa</taxon>
        <taxon>Mollusca</taxon>
        <taxon>Gastropoda</taxon>
        <taxon>Heterobranchia</taxon>
        <taxon>Euthyneura</taxon>
        <taxon>Panpulmonata</taxon>
        <taxon>Sacoglossa</taxon>
        <taxon>Placobranchoidea</taxon>
        <taxon>Plakobranchidae</taxon>
        <taxon>Elysia</taxon>
    </lineage>
</organism>
<dbReference type="Pfam" id="PF07965">
    <property type="entry name" value="Integrin_B_tail"/>
    <property type="match status" value="1"/>
</dbReference>
<dbReference type="EMBL" id="JAWDGP010004927">
    <property type="protein sequence ID" value="KAK3761059.1"/>
    <property type="molecule type" value="Genomic_DNA"/>
</dbReference>
<keyword evidence="11 18" id="KW-0130">Cell adhesion</keyword>
<feature type="disulfide bond" evidence="17">
    <location>
        <begin position="490"/>
        <end position="499"/>
    </location>
</feature>
<dbReference type="GO" id="GO:0009986">
    <property type="term" value="C:cell surface"/>
    <property type="evidence" value="ECO:0007669"/>
    <property type="project" value="TreeGrafter"/>
</dbReference>